<dbReference type="PROSITE" id="PS00228">
    <property type="entry name" value="TUBULIN_B_AUTOREG"/>
    <property type="match status" value="1"/>
</dbReference>
<gene>
    <name evidence="9" type="primary">TUBB6</name>
</gene>
<sequence length="160" mass="17866">MREIVHIQAGQCGNQIGTKFWEVISDEHGIDPAGNYVGDSALQLDRVNVYYNEASSHKYVPRSVLVDLEPGTMDSVRSGAFGQLFRPDNFIFGQTGAGNNWAKGHYTEGAELVDSVLDIMEFTEAESNMNDLVSEYQQYQEATANDGEENFDDEEDEINE</sequence>
<evidence type="ECO:0000256" key="2">
    <source>
        <dbReference type="ARBA" id="ARBA00009636"/>
    </source>
</evidence>
<evidence type="ECO:0000256" key="5">
    <source>
        <dbReference type="ARBA" id="ARBA00022741"/>
    </source>
</evidence>
<evidence type="ECO:0000256" key="7">
    <source>
        <dbReference type="ARBA" id="ARBA00023212"/>
    </source>
</evidence>
<dbReference type="PANTHER" id="PTHR36527">
    <property type="entry name" value="OS01G0282866 PROTEIN"/>
    <property type="match status" value="1"/>
</dbReference>
<feature type="domain" description="Tubulin/FtsZ GTPase" evidence="8">
    <location>
        <begin position="3"/>
        <end position="121"/>
    </location>
</feature>
<reference evidence="9" key="3">
    <citation type="submission" date="2025-09" db="UniProtKB">
        <authorList>
            <consortium name="Ensembl"/>
        </authorList>
    </citation>
    <scope>IDENTIFICATION</scope>
</reference>
<keyword evidence="10" id="KW-1185">Reference proteome</keyword>
<dbReference type="Proteomes" id="UP000265040">
    <property type="component" value="Chromosome 2"/>
</dbReference>
<dbReference type="GO" id="GO:0005200">
    <property type="term" value="F:structural constituent of cytoskeleton"/>
    <property type="evidence" value="ECO:0007669"/>
    <property type="project" value="InterPro"/>
</dbReference>
<keyword evidence="3" id="KW-0963">Cytoplasm</keyword>
<dbReference type="InterPro" id="IPR000217">
    <property type="entry name" value="Tubulin"/>
</dbReference>
<evidence type="ECO:0000313" key="10">
    <source>
        <dbReference type="Proteomes" id="UP000265040"/>
    </source>
</evidence>
<evidence type="ECO:0000256" key="3">
    <source>
        <dbReference type="ARBA" id="ARBA00022490"/>
    </source>
</evidence>
<dbReference type="InterPro" id="IPR036525">
    <property type="entry name" value="Tubulin/FtsZ_GTPase_sf"/>
</dbReference>
<accession>A0A7N5ZWX9</accession>
<dbReference type="GO" id="GO:0005874">
    <property type="term" value="C:microtubule"/>
    <property type="evidence" value="ECO:0007669"/>
    <property type="project" value="UniProtKB-KW"/>
</dbReference>
<keyword evidence="7" id="KW-0206">Cytoskeleton</keyword>
<dbReference type="Ensembl" id="ENSATET00000062941.2">
    <property type="protein sequence ID" value="ENSATEP00000038728.2"/>
    <property type="gene ID" value="ENSATEG00000016413.3"/>
</dbReference>
<dbReference type="SUPFAM" id="SSF52490">
    <property type="entry name" value="Tubulin nucleotide-binding domain-like"/>
    <property type="match status" value="1"/>
</dbReference>
<dbReference type="InterPro" id="IPR003008">
    <property type="entry name" value="Tubulin_FtsZ_GTPase"/>
</dbReference>
<comment type="similarity">
    <text evidence="2">Belongs to the tubulin family.</text>
</comment>
<dbReference type="PRINTS" id="PR01161">
    <property type="entry name" value="TUBULIN"/>
</dbReference>
<dbReference type="GO" id="GO:0003924">
    <property type="term" value="F:GTPase activity"/>
    <property type="evidence" value="ECO:0007669"/>
    <property type="project" value="InterPro"/>
</dbReference>
<dbReference type="AlphaFoldDB" id="A0A7N5ZWX9"/>
<organism evidence="9 10">
    <name type="scientific">Anabas testudineus</name>
    <name type="common">Climbing perch</name>
    <name type="synonym">Anthias testudineus</name>
    <dbReference type="NCBI Taxonomy" id="64144"/>
    <lineage>
        <taxon>Eukaryota</taxon>
        <taxon>Metazoa</taxon>
        <taxon>Chordata</taxon>
        <taxon>Craniata</taxon>
        <taxon>Vertebrata</taxon>
        <taxon>Euteleostomi</taxon>
        <taxon>Actinopterygii</taxon>
        <taxon>Neopterygii</taxon>
        <taxon>Teleostei</taxon>
        <taxon>Neoteleostei</taxon>
        <taxon>Acanthomorphata</taxon>
        <taxon>Anabantaria</taxon>
        <taxon>Anabantiformes</taxon>
        <taxon>Anabantoidei</taxon>
        <taxon>Anabantidae</taxon>
        <taxon>Anabas</taxon>
    </lineage>
</organism>
<dbReference type="GO" id="GO:0007017">
    <property type="term" value="P:microtubule-based process"/>
    <property type="evidence" value="ECO:0007669"/>
    <property type="project" value="InterPro"/>
</dbReference>
<dbReference type="InterPro" id="IPR013838">
    <property type="entry name" value="Beta-tubulin_BS"/>
</dbReference>
<reference evidence="9" key="1">
    <citation type="submission" date="2021-04" db="EMBL/GenBank/DDBJ databases">
        <authorList>
            <consortium name="Wellcome Sanger Institute Data Sharing"/>
        </authorList>
    </citation>
    <scope>NUCLEOTIDE SEQUENCE [LARGE SCALE GENOMIC DNA]</scope>
</reference>
<protein>
    <recommendedName>
        <fullName evidence="8">Tubulin/FtsZ GTPase domain-containing protein</fullName>
    </recommendedName>
</protein>
<keyword evidence="5" id="KW-0547">Nucleotide-binding</keyword>
<dbReference type="Gene3D" id="3.40.50.1440">
    <property type="entry name" value="Tubulin/FtsZ, GTPase domain"/>
    <property type="match status" value="1"/>
</dbReference>
<evidence type="ECO:0000256" key="6">
    <source>
        <dbReference type="ARBA" id="ARBA00023134"/>
    </source>
</evidence>
<reference evidence="9" key="2">
    <citation type="submission" date="2025-08" db="UniProtKB">
        <authorList>
            <consortium name="Ensembl"/>
        </authorList>
    </citation>
    <scope>IDENTIFICATION</scope>
</reference>
<dbReference type="Pfam" id="PF00091">
    <property type="entry name" value="Tubulin"/>
    <property type="match status" value="1"/>
</dbReference>
<proteinExistence type="inferred from homology"/>
<keyword evidence="4" id="KW-0493">Microtubule</keyword>
<dbReference type="InterPro" id="IPR002453">
    <property type="entry name" value="Beta_tubulin"/>
</dbReference>
<dbReference type="GO" id="GO:0005525">
    <property type="term" value="F:GTP binding"/>
    <property type="evidence" value="ECO:0007669"/>
    <property type="project" value="UniProtKB-KW"/>
</dbReference>
<dbReference type="FunFam" id="3.40.50.1440:FF:000031">
    <property type="entry name" value="tubulin beta-4A chain isoform X5"/>
    <property type="match status" value="1"/>
</dbReference>
<comment type="subcellular location">
    <subcellularLocation>
        <location evidence="1">Cytoplasm</location>
        <location evidence="1">Cytoskeleton</location>
    </subcellularLocation>
</comment>
<evidence type="ECO:0000256" key="1">
    <source>
        <dbReference type="ARBA" id="ARBA00004245"/>
    </source>
</evidence>
<keyword evidence="6" id="KW-0342">GTP-binding</keyword>
<dbReference type="GeneTree" id="ENSGT00940000159977"/>
<evidence type="ECO:0000313" key="9">
    <source>
        <dbReference type="Ensembl" id="ENSATEP00000038728.2"/>
    </source>
</evidence>
<name>A0A7N5ZWX9_ANATE</name>
<evidence type="ECO:0000256" key="4">
    <source>
        <dbReference type="ARBA" id="ARBA00022701"/>
    </source>
</evidence>
<dbReference type="PANTHER" id="PTHR36527:SF3">
    <property type="entry name" value="OS01G0282866 PROTEIN"/>
    <property type="match status" value="1"/>
</dbReference>
<dbReference type="PRINTS" id="PR01163">
    <property type="entry name" value="BETATUBULIN"/>
</dbReference>
<evidence type="ECO:0000259" key="8">
    <source>
        <dbReference type="Pfam" id="PF00091"/>
    </source>
</evidence>